<keyword evidence="3 5" id="KW-0378">Hydrolase</keyword>
<reference evidence="7" key="2">
    <citation type="journal article" date="2016" name="Int. J. Syst. Evol. Microbiol.">
        <title>Complete genome sequence and cell structure of Limnochorda pilosa, a Gram-negative spore-former within the phylum Firmicutes.</title>
        <authorList>
            <person name="Watanabe M."/>
            <person name="Kojima H."/>
            <person name="Fukui M."/>
        </authorList>
    </citation>
    <scope>NUCLEOTIDE SEQUENCE [LARGE SCALE GENOMIC DNA]</scope>
    <source>
        <strain evidence="7">HC45</strain>
    </source>
</reference>
<dbReference type="AlphaFoldDB" id="A0A0K2SPC2"/>
<reference evidence="7" key="1">
    <citation type="submission" date="2015-07" db="EMBL/GenBank/DDBJ databases">
        <title>Complete genome sequence and phylogenetic analysis of Limnochorda pilosa.</title>
        <authorList>
            <person name="Watanabe M."/>
            <person name="Kojima H."/>
            <person name="Fukui M."/>
        </authorList>
    </citation>
    <scope>NUCLEOTIDE SEQUENCE [LARGE SCALE GENOMIC DNA]</scope>
    <source>
        <strain evidence="7">HC45</strain>
    </source>
</reference>
<evidence type="ECO:0000256" key="4">
    <source>
        <dbReference type="PIRSR" id="PIRSR036979-1"/>
    </source>
</evidence>
<evidence type="ECO:0000256" key="1">
    <source>
        <dbReference type="ARBA" id="ARBA00009227"/>
    </source>
</evidence>
<dbReference type="CDD" id="cd11593">
    <property type="entry name" value="Agmatinase-like_2"/>
    <property type="match status" value="1"/>
</dbReference>
<dbReference type="GO" id="GO:0008783">
    <property type="term" value="F:agmatinase activity"/>
    <property type="evidence" value="ECO:0007669"/>
    <property type="project" value="TreeGrafter"/>
</dbReference>
<proteinExistence type="inferred from homology"/>
<dbReference type="InterPro" id="IPR020855">
    <property type="entry name" value="Ureohydrolase_Mn_BS"/>
</dbReference>
<dbReference type="STRING" id="1555112.LIP_3148"/>
<dbReference type="NCBIfam" id="TIGR01230">
    <property type="entry name" value="agmatinase"/>
    <property type="match status" value="1"/>
</dbReference>
<gene>
    <name evidence="6" type="ORF">LIP_3148</name>
</gene>
<comment type="cofactor">
    <cofactor evidence="4">
        <name>Mn(2+)</name>
        <dbReference type="ChEBI" id="CHEBI:29035"/>
    </cofactor>
    <text evidence="4">Binds 2 manganese ions per subunit.</text>
</comment>
<evidence type="ECO:0000256" key="2">
    <source>
        <dbReference type="ARBA" id="ARBA00022723"/>
    </source>
</evidence>
<name>A0A0K2SPC2_LIMPI</name>
<feature type="binding site" evidence="4">
    <location>
        <position position="215"/>
    </location>
    <ligand>
        <name>Mn(2+)</name>
        <dbReference type="ChEBI" id="CHEBI:29035"/>
        <label>1</label>
    </ligand>
</feature>
<dbReference type="GO" id="GO:0046872">
    <property type="term" value="F:metal ion binding"/>
    <property type="evidence" value="ECO:0007669"/>
    <property type="project" value="UniProtKB-KW"/>
</dbReference>
<dbReference type="Proteomes" id="UP000065807">
    <property type="component" value="Chromosome"/>
</dbReference>
<dbReference type="GO" id="GO:0033389">
    <property type="term" value="P:putrescine biosynthetic process from arginine, via agmatine"/>
    <property type="evidence" value="ECO:0007669"/>
    <property type="project" value="TreeGrafter"/>
</dbReference>
<keyword evidence="4" id="KW-0464">Manganese</keyword>
<dbReference type="InterPro" id="IPR005925">
    <property type="entry name" value="Agmatinase-rel"/>
</dbReference>
<dbReference type="EMBL" id="AP014924">
    <property type="protein sequence ID" value="BAS28975.1"/>
    <property type="molecule type" value="Genomic_DNA"/>
</dbReference>
<dbReference type="SUPFAM" id="SSF52768">
    <property type="entry name" value="Arginase/deacetylase"/>
    <property type="match status" value="1"/>
</dbReference>
<evidence type="ECO:0000313" key="6">
    <source>
        <dbReference type="EMBL" id="BAS28975.1"/>
    </source>
</evidence>
<feature type="binding site" evidence="4">
    <location>
        <position position="217"/>
    </location>
    <ligand>
        <name>Mn(2+)</name>
        <dbReference type="ChEBI" id="CHEBI:29035"/>
        <label>1</label>
    </ligand>
</feature>
<dbReference type="KEGG" id="lpil:LIP_3148"/>
<feature type="binding site" evidence="4">
    <location>
        <position position="109"/>
    </location>
    <ligand>
        <name>Mn(2+)</name>
        <dbReference type="ChEBI" id="CHEBI:29035"/>
        <label>1</label>
    </ligand>
</feature>
<feature type="binding site" evidence="4">
    <location>
        <position position="136"/>
    </location>
    <ligand>
        <name>Mn(2+)</name>
        <dbReference type="ChEBI" id="CHEBI:29035"/>
        <label>1</label>
    </ligand>
</feature>
<keyword evidence="7" id="KW-1185">Reference proteome</keyword>
<dbReference type="InterPro" id="IPR006035">
    <property type="entry name" value="Ureohydrolase"/>
</dbReference>
<dbReference type="InterPro" id="IPR023696">
    <property type="entry name" value="Ureohydrolase_dom_sf"/>
</dbReference>
<dbReference type="PATRIC" id="fig|1555112.3.peg.3196"/>
<dbReference type="Gene3D" id="3.40.800.10">
    <property type="entry name" value="Ureohydrolase domain"/>
    <property type="match status" value="1"/>
</dbReference>
<evidence type="ECO:0000256" key="3">
    <source>
        <dbReference type="ARBA" id="ARBA00022801"/>
    </source>
</evidence>
<dbReference type="PROSITE" id="PS51409">
    <property type="entry name" value="ARGINASE_2"/>
    <property type="match status" value="1"/>
</dbReference>
<feature type="binding site" evidence="4">
    <location>
        <position position="132"/>
    </location>
    <ligand>
        <name>Mn(2+)</name>
        <dbReference type="ChEBI" id="CHEBI:29035"/>
        <label>1</label>
    </ligand>
</feature>
<keyword evidence="2 4" id="KW-0479">Metal-binding</keyword>
<dbReference type="PIRSF" id="PIRSF036979">
    <property type="entry name" value="Arginase"/>
    <property type="match status" value="1"/>
</dbReference>
<organism evidence="6 7">
    <name type="scientific">Limnochorda pilosa</name>
    <dbReference type="NCBI Taxonomy" id="1555112"/>
    <lineage>
        <taxon>Bacteria</taxon>
        <taxon>Bacillati</taxon>
        <taxon>Bacillota</taxon>
        <taxon>Limnochordia</taxon>
        <taxon>Limnochordales</taxon>
        <taxon>Limnochordaceae</taxon>
        <taxon>Limnochorda</taxon>
    </lineage>
</organism>
<evidence type="ECO:0000256" key="5">
    <source>
        <dbReference type="RuleBase" id="RU003684"/>
    </source>
</evidence>
<dbReference type="PANTHER" id="PTHR11358">
    <property type="entry name" value="ARGINASE/AGMATINASE"/>
    <property type="match status" value="1"/>
</dbReference>
<evidence type="ECO:0000313" key="7">
    <source>
        <dbReference type="Proteomes" id="UP000065807"/>
    </source>
</evidence>
<sequence length="289" mass="30736">MERVPDSPFLRARASYDEAGPVLLGVPMDVTISFRPGARFGPARIRAVSEGLETYSPSLERDLEDLAFHDAGSLLLPFGRVEEALALIEDAVGALLDDGHWPFLLGGEHLLTLGAVQAAAQRYPEMAVLQFDAHADQRDTYLGQKLSHATVMRRAGEVLGPERIHQVGIRSGEREEMAWARSRSRLLPSDPAAALPALRALKAELGTRPVYVTVDLDVVDPGFAPGLGTPEPGGWSGADLLAAVRSLAGLNVVGCDLVELSPPYDGPGEASAFLAAKVVREALLALPPG</sequence>
<dbReference type="PANTHER" id="PTHR11358:SF26">
    <property type="entry name" value="GUANIDINO ACID HYDROLASE, MITOCHONDRIAL"/>
    <property type="match status" value="1"/>
</dbReference>
<dbReference type="Pfam" id="PF00491">
    <property type="entry name" value="Arginase"/>
    <property type="match status" value="1"/>
</dbReference>
<protein>
    <submittedName>
        <fullName evidence="6">Agmatinase</fullName>
    </submittedName>
</protein>
<feature type="binding site" evidence="4">
    <location>
        <position position="134"/>
    </location>
    <ligand>
        <name>Mn(2+)</name>
        <dbReference type="ChEBI" id="CHEBI:29035"/>
        <label>1</label>
    </ligand>
</feature>
<comment type="similarity">
    <text evidence="1">Belongs to the arginase family. Agmatinase subfamily.</text>
</comment>
<accession>A0A0K2SPC2</accession>
<dbReference type="PROSITE" id="PS01053">
    <property type="entry name" value="ARGINASE_1"/>
    <property type="match status" value="1"/>
</dbReference>